<comment type="caution">
    <text evidence="5">The sequence shown here is derived from an EMBL/GenBank/DDBJ whole genome shotgun (WGS) entry which is preliminary data.</text>
</comment>
<evidence type="ECO:0000256" key="2">
    <source>
        <dbReference type="ARBA" id="ARBA00022884"/>
    </source>
</evidence>
<keyword evidence="3" id="KW-0508">mRNA splicing</keyword>
<dbReference type="GO" id="GO:0006508">
    <property type="term" value="P:proteolysis"/>
    <property type="evidence" value="ECO:0007669"/>
    <property type="project" value="InterPro"/>
</dbReference>
<organism evidence="5 6">
    <name type="scientific">Glycine soja</name>
    <name type="common">Wild soybean</name>
    <dbReference type="NCBI Taxonomy" id="3848"/>
    <lineage>
        <taxon>Eukaryota</taxon>
        <taxon>Viridiplantae</taxon>
        <taxon>Streptophyta</taxon>
        <taxon>Embryophyta</taxon>
        <taxon>Tracheophyta</taxon>
        <taxon>Spermatophyta</taxon>
        <taxon>Magnoliopsida</taxon>
        <taxon>eudicotyledons</taxon>
        <taxon>Gunneridae</taxon>
        <taxon>Pentapetalae</taxon>
        <taxon>rosids</taxon>
        <taxon>fabids</taxon>
        <taxon>Fabales</taxon>
        <taxon>Fabaceae</taxon>
        <taxon>Papilionoideae</taxon>
        <taxon>50 kb inversion clade</taxon>
        <taxon>NPAAA clade</taxon>
        <taxon>indigoferoid/millettioid clade</taxon>
        <taxon>Phaseoleae</taxon>
        <taxon>Glycine</taxon>
        <taxon>Glycine subgen. Soja</taxon>
    </lineage>
</organism>
<feature type="domain" description="Peptidase C1A papain C-terminal" evidence="4">
    <location>
        <begin position="231"/>
        <end position="277"/>
    </location>
</feature>
<dbReference type="Gene3D" id="3.30.70.330">
    <property type="match status" value="1"/>
</dbReference>
<dbReference type="InterPro" id="IPR038765">
    <property type="entry name" value="Papain-like_cys_pep_sf"/>
</dbReference>
<dbReference type="Proteomes" id="UP000289340">
    <property type="component" value="Chromosome 18"/>
</dbReference>
<keyword evidence="6" id="KW-1185">Reference proteome</keyword>
<dbReference type="SUPFAM" id="SSF54001">
    <property type="entry name" value="Cysteine proteinases"/>
    <property type="match status" value="1"/>
</dbReference>
<keyword evidence="1" id="KW-0507">mRNA processing</keyword>
<gene>
    <name evidence="5" type="ORF">D0Y65_048316</name>
</gene>
<dbReference type="CDD" id="cd12232">
    <property type="entry name" value="RRM3_U2AF65"/>
    <property type="match status" value="1"/>
</dbReference>
<reference evidence="5 6" key="1">
    <citation type="submission" date="2018-09" db="EMBL/GenBank/DDBJ databases">
        <title>A high-quality reference genome of wild soybean provides a powerful tool to mine soybean genomes.</title>
        <authorList>
            <person name="Xie M."/>
            <person name="Chung C.Y.L."/>
            <person name="Li M.-W."/>
            <person name="Wong F.-L."/>
            <person name="Chan T.-F."/>
            <person name="Lam H.-M."/>
        </authorList>
    </citation>
    <scope>NUCLEOTIDE SEQUENCE [LARGE SCALE GENOMIC DNA]</scope>
    <source>
        <strain evidence="6">cv. W05</strain>
        <tissue evidence="5">Hypocotyl of etiolated seedlings</tissue>
    </source>
</reference>
<dbReference type="InterPro" id="IPR012677">
    <property type="entry name" value="Nucleotide-bd_a/b_plait_sf"/>
</dbReference>
<dbReference type="PANTHER" id="PTHR23139">
    <property type="entry name" value="RNA-BINDING PROTEIN"/>
    <property type="match status" value="1"/>
</dbReference>
<dbReference type="EMBL" id="QZWG01000018">
    <property type="protein sequence ID" value="RZB51828.1"/>
    <property type="molecule type" value="Genomic_DNA"/>
</dbReference>
<dbReference type="Gene3D" id="3.90.70.10">
    <property type="entry name" value="Cysteine proteinases"/>
    <property type="match status" value="1"/>
</dbReference>
<keyword evidence="2" id="KW-0694">RNA-binding</keyword>
<protein>
    <submittedName>
        <fullName evidence="5">Cysteine proteinase 3</fullName>
    </submittedName>
</protein>
<name>A0A445FSF0_GLYSO</name>
<evidence type="ECO:0000256" key="1">
    <source>
        <dbReference type="ARBA" id="ARBA00022664"/>
    </source>
</evidence>
<dbReference type="InterPro" id="IPR000668">
    <property type="entry name" value="Peptidase_C1A_C"/>
</dbReference>
<evidence type="ECO:0000313" key="5">
    <source>
        <dbReference type="EMBL" id="RZB51828.1"/>
    </source>
</evidence>
<sequence length="277" mass="31079">MLQPALVATKVVCLTLTISSDEVKDDEEYEEILDDMRKECSKFGTLVNVVISRPPPDGEPAVGFGKQVDTSVLGLPPHEVKRSPYIASIGVYVFKIDVLLRLLKWRYPTPNDFGSEIIPTCPRRACSRKPSICCCSTFDDANPIRLVSDLESQVLDVIRQSHHALSFACFACRHDKCYHSVDEIRNGFRIFSNNLKLIRSTNRRHKLGAPQNCSATLKGNHRLTDVVLLDEKDWRKEGIVNHVKDQGNCRSSWTFSTTGALEADYAHAFGKNISLSK</sequence>
<dbReference type="AlphaFoldDB" id="A0A445FSF0"/>
<dbReference type="GO" id="GO:0008380">
    <property type="term" value="P:RNA splicing"/>
    <property type="evidence" value="ECO:0007669"/>
    <property type="project" value="UniProtKB-KW"/>
</dbReference>
<dbReference type="GO" id="GO:0008234">
    <property type="term" value="F:cysteine-type peptidase activity"/>
    <property type="evidence" value="ECO:0007669"/>
    <property type="project" value="InterPro"/>
</dbReference>
<dbReference type="GO" id="GO:0003723">
    <property type="term" value="F:RNA binding"/>
    <property type="evidence" value="ECO:0007669"/>
    <property type="project" value="UniProtKB-KW"/>
</dbReference>
<evidence type="ECO:0000259" key="4">
    <source>
        <dbReference type="Pfam" id="PF00112"/>
    </source>
</evidence>
<evidence type="ECO:0000313" key="6">
    <source>
        <dbReference type="Proteomes" id="UP000289340"/>
    </source>
</evidence>
<proteinExistence type="predicted"/>
<evidence type="ECO:0000256" key="3">
    <source>
        <dbReference type="ARBA" id="ARBA00023187"/>
    </source>
</evidence>
<dbReference type="GO" id="GO:0006397">
    <property type="term" value="P:mRNA processing"/>
    <property type="evidence" value="ECO:0007669"/>
    <property type="project" value="UniProtKB-KW"/>
</dbReference>
<dbReference type="Pfam" id="PF00112">
    <property type="entry name" value="Peptidase_C1"/>
    <property type="match status" value="1"/>
</dbReference>
<accession>A0A445FSF0</accession>